<reference evidence="2 3" key="1">
    <citation type="submission" date="2019-11" db="EMBL/GenBank/DDBJ databases">
        <title>Whole genome sequence of Oryza granulata.</title>
        <authorList>
            <person name="Li W."/>
        </authorList>
    </citation>
    <scope>NUCLEOTIDE SEQUENCE [LARGE SCALE GENOMIC DNA]</scope>
    <source>
        <strain evidence="3">cv. Menghai</strain>
        <tissue evidence="2">Leaf</tissue>
    </source>
</reference>
<dbReference type="AlphaFoldDB" id="A0A6G1BJ33"/>
<feature type="compositionally biased region" description="Pro residues" evidence="1">
    <location>
        <begin position="40"/>
        <end position="49"/>
    </location>
</feature>
<feature type="compositionally biased region" description="Low complexity" evidence="1">
    <location>
        <begin position="85"/>
        <end position="101"/>
    </location>
</feature>
<sequence>MAILPYFPLQKILFLLSDEMRSTPRCSFPNPNPNLDASPSSPPPRPMTPRAPSMRHHPPHLFLAEVVASWHPFHKKPCLSDRSTAPPSSAHFADAAAAETPTPTPPLSASGGGSFRWLGPRKRRRRGGGSRSVSGRSSDRRRSGTCSDFHVTCGAGGGGATDSSGEMWTSDVGEVRMRDVPMATEFGPAPVGGAGSGSGGTGAAAEVAAADSGYGSEPGYRGDVELGYGDEFDEEEDDGKQQLFFWGEEIGDCIADMNKMGIVGDNNFGEQKSHHRCRRKKHDVRMLDPLR</sequence>
<evidence type="ECO:0000313" key="3">
    <source>
        <dbReference type="Proteomes" id="UP000479710"/>
    </source>
</evidence>
<dbReference type="PANTHER" id="PTHR36775">
    <property type="entry name" value="LYR MOTIF PROTEIN"/>
    <property type="match status" value="1"/>
</dbReference>
<evidence type="ECO:0000256" key="1">
    <source>
        <dbReference type="SAM" id="MobiDB-lite"/>
    </source>
</evidence>
<gene>
    <name evidence="2" type="ORF">E2562_010779</name>
</gene>
<feature type="compositionally biased region" description="Basic residues" evidence="1">
    <location>
        <begin position="119"/>
        <end position="128"/>
    </location>
</feature>
<accession>A0A6G1BJ33</accession>
<feature type="region of interest" description="Disordered" evidence="1">
    <location>
        <begin position="25"/>
        <end position="56"/>
    </location>
</feature>
<dbReference type="OrthoDB" id="1913313at2759"/>
<feature type="region of interest" description="Disordered" evidence="1">
    <location>
        <begin position="80"/>
        <end position="166"/>
    </location>
</feature>
<dbReference type="PANTHER" id="PTHR36775:SF1">
    <property type="entry name" value="LYR MOTIF PROTEIN"/>
    <property type="match status" value="1"/>
</dbReference>
<proteinExistence type="predicted"/>
<keyword evidence="3" id="KW-1185">Reference proteome</keyword>
<name>A0A6G1BJ33_9ORYZ</name>
<dbReference type="Proteomes" id="UP000479710">
    <property type="component" value="Unassembled WGS sequence"/>
</dbReference>
<organism evidence="2 3">
    <name type="scientific">Oryza meyeriana var. granulata</name>
    <dbReference type="NCBI Taxonomy" id="110450"/>
    <lineage>
        <taxon>Eukaryota</taxon>
        <taxon>Viridiplantae</taxon>
        <taxon>Streptophyta</taxon>
        <taxon>Embryophyta</taxon>
        <taxon>Tracheophyta</taxon>
        <taxon>Spermatophyta</taxon>
        <taxon>Magnoliopsida</taxon>
        <taxon>Liliopsida</taxon>
        <taxon>Poales</taxon>
        <taxon>Poaceae</taxon>
        <taxon>BOP clade</taxon>
        <taxon>Oryzoideae</taxon>
        <taxon>Oryzeae</taxon>
        <taxon>Oryzinae</taxon>
        <taxon>Oryza</taxon>
        <taxon>Oryza meyeriana</taxon>
    </lineage>
</organism>
<evidence type="ECO:0000313" key="2">
    <source>
        <dbReference type="EMBL" id="KAF0888068.1"/>
    </source>
</evidence>
<dbReference type="EMBL" id="SPHZ02000012">
    <property type="protein sequence ID" value="KAF0888068.1"/>
    <property type="molecule type" value="Genomic_DNA"/>
</dbReference>
<protein>
    <submittedName>
        <fullName evidence="2">Uncharacterized protein</fullName>
    </submittedName>
</protein>
<comment type="caution">
    <text evidence="2">The sequence shown here is derived from an EMBL/GenBank/DDBJ whole genome shotgun (WGS) entry which is preliminary data.</text>
</comment>